<proteinExistence type="predicted"/>
<comment type="caution">
    <text evidence="2">The sequence shown here is derived from an EMBL/GenBank/DDBJ whole genome shotgun (WGS) entry which is preliminary data.</text>
</comment>
<protein>
    <submittedName>
        <fullName evidence="2">ATP-binding protein</fullName>
    </submittedName>
</protein>
<accession>A0ABD5FQX3</accession>
<dbReference type="Gene3D" id="3.40.50.300">
    <property type="entry name" value="P-loop containing nucleotide triphosphate hydrolases"/>
    <property type="match status" value="1"/>
</dbReference>
<evidence type="ECO:0000256" key="1">
    <source>
        <dbReference type="SAM" id="Coils"/>
    </source>
</evidence>
<keyword evidence="1" id="KW-0175">Coiled coil</keyword>
<dbReference type="InterPro" id="IPR054787">
    <property type="entry name" value="TrlF_ATPase"/>
</dbReference>
<dbReference type="EMBL" id="JARQDZ010000023">
    <property type="protein sequence ID" value="MDT2984429.1"/>
    <property type="molecule type" value="Genomic_DNA"/>
</dbReference>
<gene>
    <name evidence="2" type="ORF">P7I34_17480</name>
</gene>
<feature type="coiled-coil region" evidence="1">
    <location>
        <begin position="457"/>
        <end position="541"/>
    </location>
</feature>
<organism evidence="2 3">
    <name type="scientific">Enterococcus casseliflavus</name>
    <name type="common">Enterococcus flavescens</name>
    <dbReference type="NCBI Taxonomy" id="37734"/>
    <lineage>
        <taxon>Bacteria</taxon>
        <taxon>Bacillati</taxon>
        <taxon>Bacillota</taxon>
        <taxon>Bacilli</taxon>
        <taxon>Lactobacillales</taxon>
        <taxon>Enterococcaceae</taxon>
        <taxon>Enterococcus</taxon>
    </lineage>
</organism>
<keyword evidence="2" id="KW-0067">ATP-binding</keyword>
<name>A0ABD5FQX3_ENTCA</name>
<dbReference type="RefSeq" id="WP_142971999.1">
    <property type="nucleotide sequence ID" value="NZ_JARQDZ010000023.1"/>
</dbReference>
<dbReference type="AlphaFoldDB" id="A0ABD5FQX3"/>
<evidence type="ECO:0000313" key="3">
    <source>
        <dbReference type="Proteomes" id="UP001253851"/>
    </source>
</evidence>
<dbReference type="InterPro" id="IPR027417">
    <property type="entry name" value="P-loop_NTPase"/>
</dbReference>
<dbReference type="GO" id="GO:0005524">
    <property type="term" value="F:ATP binding"/>
    <property type="evidence" value="ECO:0007669"/>
    <property type="project" value="UniProtKB-KW"/>
</dbReference>
<dbReference type="NCBIfam" id="NF045780">
    <property type="entry name" value="TrlF_fam_ATP"/>
    <property type="match status" value="1"/>
</dbReference>
<keyword evidence="2" id="KW-0547">Nucleotide-binding</keyword>
<evidence type="ECO:0000313" key="2">
    <source>
        <dbReference type="EMBL" id="MDT2984429.1"/>
    </source>
</evidence>
<reference evidence="2 3" key="1">
    <citation type="submission" date="2023-03" db="EMBL/GenBank/DDBJ databases">
        <authorList>
            <person name="Shen W."/>
            <person name="Cai J."/>
        </authorList>
    </citation>
    <scope>NUCLEOTIDE SEQUENCE [LARGE SCALE GENOMIC DNA]</scope>
    <source>
        <strain evidence="2 3">B516</strain>
    </source>
</reference>
<feature type="coiled-coil region" evidence="1">
    <location>
        <begin position="388"/>
        <end position="415"/>
    </location>
</feature>
<sequence>MDNNRGSQFRKWDLHLHSLDTILNNNYNITNATSDELFLELLNTIKESNIEVVGLTNYFRFTDKDFQLKTYLEKNGIVVFMNLEVRLSNINKVDELFDYHIIFNDRLDEQLIKNLLGELKADIGNEEKAFNLLTKTEIEKQANISFDTLIKALRQNPSLKNKYLTGFLTRGHGSATSDSDSRNLAVYEKICINTDFIIHSSCNDPLTCVDPKCKHNNLENDRDYWLNKSKYVRPLLQSSDAHSFNQIGKKFSWIKAEKTFQGLKQILFEPEDRISLTIEKPQLEKVELVIDHISISEKNIYLSENLNAIIGGRSNGKSTLLNSIAKKLNKNVSDQNFVFNNMNEFKIFWKDGNESYDRQVEYIPQEYMFKLANNENELNILVNKIIRSRNLDKKLEEYDDECKTIRADIQLLLTEYFSKIEKLENLVKPDEEKETTLTRLEEYREKHLSILSESDFNTEEKNVFQQKKAEKEKFEKNIQEYELQKNLVSKLGIQSASLKYQENLIDESILREFSEFFEKVNKELQDNFKEKQKNINSTLDSQIYNAKNEVVKIEKNNAYIKGIKFLKTNTELIKLEELIQSETQILQLIEDFEHQKDTLEKEIEESRITIIDRYSMYKSAREKLESKFKISEIDLEISLKFKMINLYDEFAYINGQGNLKNNFIESLTVDFDAIISSIFNQTDLRFNNNKTIRNLIEHFFSTHFYDYDFRIVYQDDEFKQMSPGKKAFVILKLILEFSDSKIPVLIDQPEDSLDNRAIYNELTKYIKDTKKQRQIIIVTHNPNVVVGSDCENIIIANQHSNIYKNKNNEKFAYVNGGLENSFTRKSDYILDSQGIREHIFEILEGGKDAFEKREKKYNVK</sequence>
<dbReference type="SUPFAM" id="SSF52540">
    <property type="entry name" value="P-loop containing nucleoside triphosphate hydrolases"/>
    <property type="match status" value="1"/>
</dbReference>
<dbReference type="Proteomes" id="UP001253851">
    <property type="component" value="Unassembled WGS sequence"/>
</dbReference>